<comment type="caution">
    <text evidence="1">The sequence shown here is derived from an EMBL/GenBank/DDBJ whole genome shotgun (WGS) entry which is preliminary data.</text>
</comment>
<gene>
    <name evidence="1" type="ORF">BJ212DRAFT_1268802</name>
</gene>
<dbReference type="Proteomes" id="UP000807769">
    <property type="component" value="Unassembled WGS sequence"/>
</dbReference>
<proteinExistence type="predicted"/>
<dbReference type="OrthoDB" id="2690740at2759"/>
<dbReference type="AlphaFoldDB" id="A0A9P7JF37"/>
<name>A0A9P7JF37_9AGAM</name>
<evidence type="ECO:0000313" key="2">
    <source>
        <dbReference type="Proteomes" id="UP000807769"/>
    </source>
</evidence>
<accession>A0A9P7JF37</accession>
<evidence type="ECO:0000313" key="1">
    <source>
        <dbReference type="EMBL" id="KAG1818569.1"/>
    </source>
</evidence>
<protein>
    <submittedName>
        <fullName evidence="1">Uncharacterized protein</fullName>
    </submittedName>
</protein>
<keyword evidence="2" id="KW-1185">Reference proteome</keyword>
<organism evidence="1 2">
    <name type="scientific">Suillus subaureus</name>
    <dbReference type="NCBI Taxonomy" id="48587"/>
    <lineage>
        <taxon>Eukaryota</taxon>
        <taxon>Fungi</taxon>
        <taxon>Dikarya</taxon>
        <taxon>Basidiomycota</taxon>
        <taxon>Agaricomycotina</taxon>
        <taxon>Agaricomycetes</taxon>
        <taxon>Agaricomycetidae</taxon>
        <taxon>Boletales</taxon>
        <taxon>Suillineae</taxon>
        <taxon>Suillaceae</taxon>
        <taxon>Suillus</taxon>
    </lineage>
</organism>
<dbReference type="RefSeq" id="XP_041194441.1">
    <property type="nucleotide sequence ID" value="XM_041330752.1"/>
</dbReference>
<sequence>MNHSQFTPYVSVETALNQDLYELVKVIFGDLFQWIQKNVHRIVISFSSTNSFTVQLQELLPKEYDLLEASACILPGNHHSPVLPFLSLVFNLNVTPKDIETVMTNTFALSFP</sequence>
<dbReference type="EMBL" id="JABBWG010000011">
    <property type="protein sequence ID" value="KAG1818569.1"/>
    <property type="molecule type" value="Genomic_DNA"/>
</dbReference>
<dbReference type="GeneID" id="64624769"/>
<reference evidence="1" key="1">
    <citation type="journal article" date="2020" name="New Phytol.">
        <title>Comparative genomics reveals dynamic genome evolution in host specialist ectomycorrhizal fungi.</title>
        <authorList>
            <person name="Lofgren L.A."/>
            <person name="Nguyen N.H."/>
            <person name="Vilgalys R."/>
            <person name="Ruytinx J."/>
            <person name="Liao H.L."/>
            <person name="Branco S."/>
            <person name="Kuo A."/>
            <person name="LaButti K."/>
            <person name="Lipzen A."/>
            <person name="Andreopoulos W."/>
            <person name="Pangilinan J."/>
            <person name="Riley R."/>
            <person name="Hundley H."/>
            <person name="Na H."/>
            <person name="Barry K."/>
            <person name="Grigoriev I.V."/>
            <person name="Stajich J.E."/>
            <person name="Kennedy P.G."/>
        </authorList>
    </citation>
    <scope>NUCLEOTIDE SEQUENCE</scope>
    <source>
        <strain evidence="1">MN1</strain>
    </source>
</reference>